<evidence type="ECO:0000256" key="4">
    <source>
        <dbReference type="SAM" id="MobiDB-lite"/>
    </source>
</evidence>
<dbReference type="Gene3D" id="2.40.50.140">
    <property type="entry name" value="Nucleic acid-binding proteins"/>
    <property type="match status" value="1"/>
</dbReference>
<evidence type="ECO:0000313" key="6">
    <source>
        <dbReference type="Proteomes" id="UP000319663"/>
    </source>
</evidence>
<proteinExistence type="inferred from homology"/>
<name>A0A507R4F4_MONPU</name>
<gene>
    <name evidence="5" type="ORF">MPDQ_000886</name>
</gene>
<feature type="region of interest" description="Disordered" evidence="4">
    <location>
        <begin position="58"/>
        <end position="90"/>
    </location>
</feature>
<dbReference type="STRING" id="5098.A0A507R4F4"/>
<evidence type="ECO:0000256" key="2">
    <source>
        <dbReference type="ARBA" id="ARBA00022980"/>
    </source>
</evidence>
<dbReference type="GO" id="GO:1990904">
    <property type="term" value="C:ribonucleoprotein complex"/>
    <property type="evidence" value="ECO:0007669"/>
    <property type="project" value="UniProtKB-KW"/>
</dbReference>
<dbReference type="GO" id="GO:0006412">
    <property type="term" value="P:translation"/>
    <property type="evidence" value="ECO:0007669"/>
    <property type="project" value="InterPro"/>
</dbReference>
<dbReference type="Proteomes" id="UP000319663">
    <property type="component" value="Unassembled WGS sequence"/>
</dbReference>
<keyword evidence="2" id="KW-0689">Ribosomal protein</keyword>
<keyword evidence="3" id="KW-0687">Ribonucleoprotein</keyword>
<feature type="compositionally biased region" description="Polar residues" evidence="4">
    <location>
        <begin position="34"/>
        <end position="46"/>
    </location>
</feature>
<keyword evidence="6" id="KW-1185">Reference proteome</keyword>
<accession>A0A507R4F4</accession>
<evidence type="ECO:0008006" key="7">
    <source>
        <dbReference type="Google" id="ProtNLM"/>
    </source>
</evidence>
<comment type="caution">
    <text evidence="5">The sequence shown here is derived from an EMBL/GenBank/DDBJ whole genome shotgun (WGS) entry which is preliminary data.</text>
</comment>
<reference evidence="5 6" key="1">
    <citation type="submission" date="2019-06" db="EMBL/GenBank/DDBJ databases">
        <title>Wine fermentation using esterase from Monascus purpureus.</title>
        <authorList>
            <person name="Geng C."/>
            <person name="Zhang Y."/>
        </authorList>
    </citation>
    <scope>NUCLEOTIDE SEQUENCE [LARGE SCALE GENOMIC DNA]</scope>
    <source>
        <strain evidence="5">HQ1</strain>
    </source>
</reference>
<feature type="region of interest" description="Disordered" evidence="4">
    <location>
        <begin position="19"/>
        <end position="46"/>
    </location>
</feature>
<comment type="similarity">
    <text evidence="1">Belongs to the universal ribosomal protein uS17 family.</text>
</comment>
<sequence>MPPNNFFRAMLPLRSIVSGSSTTSRITHAPFLKSTRTSQSIPTSSLQRACFSTTITAQNEQPEQEPTQQQEQEVQPEQAQGQEEQKQKQQLAVPIRQYPYTLKTGTVVSAGRMDRTVRVAHRHTTWDKQIGKFYPRVTTYLVSDPRNSLREGDVIEFSSGYPKGRRVHHVVERIIAPFGLSVEERPAVLSREERDMERSLKRAAKLQRRAERRASSQEGGNVVTEEYVGRIKGLIERRGVAALDSSSAAQSVTEA</sequence>
<dbReference type="AlphaFoldDB" id="A0A507R4F4"/>
<feature type="compositionally biased region" description="Low complexity" evidence="4">
    <location>
        <begin position="58"/>
        <end position="82"/>
    </location>
</feature>
<protein>
    <recommendedName>
        <fullName evidence="7">Nucleic acid-binding protein</fullName>
    </recommendedName>
</protein>
<dbReference type="GO" id="GO:0005840">
    <property type="term" value="C:ribosome"/>
    <property type="evidence" value="ECO:0007669"/>
    <property type="project" value="UniProtKB-KW"/>
</dbReference>
<dbReference type="InterPro" id="IPR000266">
    <property type="entry name" value="Ribosomal_uS17"/>
</dbReference>
<dbReference type="Pfam" id="PF00366">
    <property type="entry name" value="Ribosomal_S17"/>
    <property type="match status" value="1"/>
</dbReference>
<dbReference type="OrthoDB" id="274752at2759"/>
<evidence type="ECO:0000313" key="5">
    <source>
        <dbReference type="EMBL" id="TQB76122.1"/>
    </source>
</evidence>
<dbReference type="EMBL" id="VIFY01000012">
    <property type="protein sequence ID" value="TQB76122.1"/>
    <property type="molecule type" value="Genomic_DNA"/>
</dbReference>
<dbReference type="InterPro" id="IPR012340">
    <property type="entry name" value="NA-bd_OB-fold"/>
</dbReference>
<evidence type="ECO:0000256" key="3">
    <source>
        <dbReference type="ARBA" id="ARBA00023274"/>
    </source>
</evidence>
<dbReference type="GO" id="GO:0003735">
    <property type="term" value="F:structural constituent of ribosome"/>
    <property type="evidence" value="ECO:0007669"/>
    <property type="project" value="InterPro"/>
</dbReference>
<dbReference type="SUPFAM" id="SSF50249">
    <property type="entry name" value="Nucleic acid-binding proteins"/>
    <property type="match status" value="1"/>
</dbReference>
<evidence type="ECO:0000256" key="1">
    <source>
        <dbReference type="ARBA" id="ARBA00010254"/>
    </source>
</evidence>
<organism evidence="5 6">
    <name type="scientific">Monascus purpureus</name>
    <name type="common">Red mold</name>
    <name type="synonym">Monascus anka</name>
    <dbReference type="NCBI Taxonomy" id="5098"/>
    <lineage>
        <taxon>Eukaryota</taxon>
        <taxon>Fungi</taxon>
        <taxon>Dikarya</taxon>
        <taxon>Ascomycota</taxon>
        <taxon>Pezizomycotina</taxon>
        <taxon>Eurotiomycetes</taxon>
        <taxon>Eurotiomycetidae</taxon>
        <taxon>Eurotiales</taxon>
        <taxon>Aspergillaceae</taxon>
        <taxon>Monascus</taxon>
    </lineage>
</organism>